<feature type="region of interest" description="Disordered" evidence="1">
    <location>
        <begin position="54"/>
        <end position="98"/>
    </location>
</feature>
<dbReference type="InterPro" id="IPR036779">
    <property type="entry name" value="LysM_dom_sf"/>
</dbReference>
<gene>
    <name evidence="3" type="ORF">OHK93_007068</name>
</gene>
<organism evidence="3 4">
    <name type="scientific">Ramalina farinacea</name>
    <dbReference type="NCBI Taxonomy" id="258253"/>
    <lineage>
        <taxon>Eukaryota</taxon>
        <taxon>Fungi</taxon>
        <taxon>Dikarya</taxon>
        <taxon>Ascomycota</taxon>
        <taxon>Pezizomycotina</taxon>
        <taxon>Lecanoromycetes</taxon>
        <taxon>OSLEUM clade</taxon>
        <taxon>Lecanoromycetidae</taxon>
        <taxon>Lecanorales</taxon>
        <taxon>Lecanorineae</taxon>
        <taxon>Ramalinaceae</taxon>
        <taxon>Ramalina</taxon>
    </lineage>
</organism>
<dbReference type="CDD" id="cd00118">
    <property type="entry name" value="LysM"/>
    <property type="match status" value="1"/>
</dbReference>
<protein>
    <recommendedName>
        <fullName evidence="2">LysM domain-containing protein</fullName>
    </recommendedName>
</protein>
<dbReference type="Pfam" id="PF01476">
    <property type="entry name" value="LysM"/>
    <property type="match status" value="1"/>
</dbReference>
<keyword evidence="4" id="KW-1185">Reference proteome</keyword>
<dbReference type="Proteomes" id="UP001161017">
    <property type="component" value="Unassembled WGS sequence"/>
</dbReference>
<evidence type="ECO:0000259" key="2">
    <source>
        <dbReference type="Pfam" id="PF01476"/>
    </source>
</evidence>
<dbReference type="PANTHER" id="PTHR20932:SF31">
    <property type="entry name" value="RING-TYPE DOMAIN-CONTAINING PROTEIN"/>
    <property type="match status" value="1"/>
</dbReference>
<evidence type="ECO:0000313" key="3">
    <source>
        <dbReference type="EMBL" id="MDI1487796.1"/>
    </source>
</evidence>
<accession>A0AA43QMP4</accession>
<proteinExistence type="predicted"/>
<name>A0AA43QMP4_9LECA</name>
<dbReference type="InterPro" id="IPR018392">
    <property type="entry name" value="LysM"/>
</dbReference>
<comment type="caution">
    <text evidence="3">The sequence shown here is derived from an EMBL/GenBank/DDBJ whole genome shotgun (WGS) entry which is preliminary data.</text>
</comment>
<reference evidence="3" key="1">
    <citation type="journal article" date="2023" name="Genome Biol. Evol.">
        <title>First Whole Genome Sequence and Flow Cytometry Genome Size Data for the Lichen-Forming Fungus Ramalina farinacea (Ascomycota).</title>
        <authorList>
            <person name="Llewellyn T."/>
            <person name="Mian S."/>
            <person name="Hill R."/>
            <person name="Leitch I.J."/>
            <person name="Gaya E."/>
        </authorList>
    </citation>
    <scope>NUCLEOTIDE SEQUENCE</scope>
    <source>
        <strain evidence="3">LIQ254RAFAR</strain>
    </source>
</reference>
<dbReference type="InterPro" id="IPR045030">
    <property type="entry name" value="LYSM1-4"/>
</dbReference>
<sequence length="188" mass="20460">MADKSCSSCATNLSESREYNSEKPSADHRFLDCCHRCICGSCLELTTGPSILPQGLRDPPSYSPAADDANVQSQTESCDAPPPYDASNRGEVTSEKAESSADDVLHFLDPNADTLASLALRYSVPPAALRRKNGLYADHLLAARKTILIPGEFYKGGVSLSPTPLESEEEEIRKAKVRRWMVACKNPQ</sequence>
<dbReference type="EMBL" id="JAPUFD010000006">
    <property type="protein sequence ID" value="MDI1487796.1"/>
    <property type="molecule type" value="Genomic_DNA"/>
</dbReference>
<evidence type="ECO:0000256" key="1">
    <source>
        <dbReference type="SAM" id="MobiDB-lite"/>
    </source>
</evidence>
<dbReference type="AlphaFoldDB" id="A0AA43QMP4"/>
<dbReference type="PANTHER" id="PTHR20932">
    <property type="entry name" value="LYSM AND PUTATIVE PEPTIDOGLYCAN-BINDING DOMAIN-CONTAINING PROTEIN"/>
    <property type="match status" value="1"/>
</dbReference>
<dbReference type="Gene3D" id="3.10.350.10">
    <property type="entry name" value="LysM domain"/>
    <property type="match status" value="1"/>
</dbReference>
<evidence type="ECO:0000313" key="4">
    <source>
        <dbReference type="Proteomes" id="UP001161017"/>
    </source>
</evidence>
<feature type="domain" description="LysM" evidence="2">
    <location>
        <begin position="113"/>
        <end position="150"/>
    </location>
</feature>